<dbReference type="GO" id="GO:0016301">
    <property type="term" value="F:kinase activity"/>
    <property type="evidence" value="ECO:0007669"/>
    <property type="project" value="UniProtKB-KW"/>
</dbReference>
<evidence type="ECO:0000256" key="7">
    <source>
        <dbReference type="SAM" id="MobiDB-lite"/>
    </source>
</evidence>
<comment type="similarity">
    <text evidence="1 6">Belongs to the carbohydrate kinase PfkB family.</text>
</comment>
<dbReference type="PANTHER" id="PTHR43085">
    <property type="entry name" value="HEXOKINASE FAMILY MEMBER"/>
    <property type="match status" value="1"/>
</dbReference>
<evidence type="ECO:0000256" key="4">
    <source>
        <dbReference type="ARBA" id="ARBA00022777"/>
    </source>
</evidence>
<gene>
    <name evidence="9" type="ORF">U7230_10890</name>
</gene>
<dbReference type="RefSeq" id="WP_324715867.1">
    <property type="nucleotide sequence ID" value="NZ_CP141615.1"/>
</dbReference>
<dbReference type="Gene3D" id="3.40.1190.20">
    <property type="match status" value="1"/>
</dbReference>
<evidence type="ECO:0000256" key="2">
    <source>
        <dbReference type="ARBA" id="ARBA00022679"/>
    </source>
</evidence>
<sequence length="337" mass="35697">MPASDQPMLILSMGEPMVELFAEEPGPLHKASRFVRGFGGDTSNFAVAVARLGGRAAYLCRVGGDEFGHALRELWNREGVDISRVKVVPGGFTAVYFISWREDGTHEFTYFRQGSAASTLQPSDLSPEQFRNVRLFHVSGITQAISLSACDAAFRAMELARQAGAWISYDPNFRPRLWPPARARAVMLESIRQADVVTPNREEAALLTGTEDPEQAVSSLLALGPRIVALKLGPEGCLVGTRDGQRIRVSPPAVQTVDTGGAGDTFDAAFAIGLVGGWALTEVARFATAAGALTTAGKGCVAPIPTRAAVEAAMAGTTNDARRPPAAQSSGRDGKGE</sequence>
<organism evidence="9 10">
    <name type="scientific">Carboxydichorda subterranea</name>
    <dbReference type="NCBI Taxonomy" id="3109565"/>
    <lineage>
        <taxon>Bacteria</taxon>
        <taxon>Bacillati</taxon>
        <taxon>Bacillota</taxon>
        <taxon>Limnochordia</taxon>
        <taxon>Limnochordales</taxon>
        <taxon>Geochordaceae</taxon>
        <taxon>Carboxydichorda</taxon>
    </lineage>
</organism>
<evidence type="ECO:0000256" key="1">
    <source>
        <dbReference type="ARBA" id="ARBA00010688"/>
    </source>
</evidence>
<feature type="region of interest" description="Disordered" evidence="7">
    <location>
        <begin position="314"/>
        <end position="337"/>
    </location>
</feature>
<dbReference type="InterPro" id="IPR011611">
    <property type="entry name" value="PfkB_dom"/>
</dbReference>
<dbReference type="SUPFAM" id="SSF53613">
    <property type="entry name" value="Ribokinase-like"/>
    <property type="match status" value="1"/>
</dbReference>
<keyword evidence="4 6" id="KW-0418">Kinase</keyword>
<evidence type="ECO:0000256" key="6">
    <source>
        <dbReference type="RuleBase" id="RU003704"/>
    </source>
</evidence>
<keyword evidence="2 6" id="KW-0808">Transferase</keyword>
<dbReference type="PANTHER" id="PTHR43085:SF1">
    <property type="entry name" value="PSEUDOURIDINE KINASE-RELATED"/>
    <property type="match status" value="1"/>
</dbReference>
<dbReference type="Proteomes" id="UP001332192">
    <property type="component" value="Chromosome"/>
</dbReference>
<dbReference type="EMBL" id="CP141615">
    <property type="protein sequence ID" value="WRP16594.1"/>
    <property type="molecule type" value="Genomic_DNA"/>
</dbReference>
<dbReference type="CDD" id="cd01166">
    <property type="entry name" value="KdgK"/>
    <property type="match status" value="1"/>
</dbReference>
<protein>
    <submittedName>
        <fullName evidence="9">Sugar kinase</fullName>
    </submittedName>
</protein>
<proteinExistence type="inferred from homology"/>
<feature type="domain" description="Carbohydrate kinase PfkB" evidence="8">
    <location>
        <begin position="10"/>
        <end position="307"/>
    </location>
</feature>
<evidence type="ECO:0000256" key="3">
    <source>
        <dbReference type="ARBA" id="ARBA00022741"/>
    </source>
</evidence>
<keyword evidence="10" id="KW-1185">Reference proteome</keyword>
<dbReference type="Pfam" id="PF00294">
    <property type="entry name" value="PfkB"/>
    <property type="match status" value="1"/>
</dbReference>
<dbReference type="InterPro" id="IPR002173">
    <property type="entry name" value="Carboh/pur_kinase_PfkB_CS"/>
</dbReference>
<evidence type="ECO:0000313" key="10">
    <source>
        <dbReference type="Proteomes" id="UP001332192"/>
    </source>
</evidence>
<reference evidence="9 10" key="1">
    <citation type="journal article" date="2024" name="Front. Microbiol.">
        <title>Novel thermophilic genera Geochorda gen. nov. and Carboxydochorda gen. nov. from the deep terrestrial subsurface reveal the ecophysiological diversity in the class Limnochordia.</title>
        <authorList>
            <person name="Karnachuk O.V."/>
            <person name="Lukina A.P."/>
            <person name="Avakyan M.R."/>
            <person name="Kadnikov V.V."/>
            <person name="Begmatov S."/>
            <person name="Beletsky A.V."/>
            <person name="Vlasova K.G."/>
            <person name="Novikov A.A."/>
            <person name="Shcherbakova V.A."/>
            <person name="Mardanov A.V."/>
            <person name="Ravin N.V."/>
        </authorList>
    </citation>
    <scope>NUCLEOTIDE SEQUENCE [LARGE SCALE GENOMIC DNA]</scope>
    <source>
        <strain evidence="9 10">L945</strain>
    </source>
</reference>
<accession>A0ABZ1BUZ0</accession>
<dbReference type="PRINTS" id="PR00990">
    <property type="entry name" value="RIBOKINASE"/>
</dbReference>
<evidence type="ECO:0000256" key="5">
    <source>
        <dbReference type="ARBA" id="ARBA00022840"/>
    </source>
</evidence>
<keyword evidence="5" id="KW-0067">ATP-binding</keyword>
<evidence type="ECO:0000259" key="8">
    <source>
        <dbReference type="Pfam" id="PF00294"/>
    </source>
</evidence>
<dbReference type="InterPro" id="IPR050306">
    <property type="entry name" value="PfkB_Carbo_kinase"/>
</dbReference>
<dbReference type="InterPro" id="IPR029056">
    <property type="entry name" value="Ribokinase-like"/>
</dbReference>
<dbReference type="InterPro" id="IPR002139">
    <property type="entry name" value="Ribo/fructo_kinase"/>
</dbReference>
<evidence type="ECO:0000313" key="9">
    <source>
        <dbReference type="EMBL" id="WRP16594.1"/>
    </source>
</evidence>
<keyword evidence="3" id="KW-0547">Nucleotide-binding</keyword>
<dbReference type="PROSITE" id="PS00584">
    <property type="entry name" value="PFKB_KINASES_2"/>
    <property type="match status" value="1"/>
</dbReference>
<name>A0ABZ1BUZ0_9FIRM</name>